<dbReference type="EMBL" id="JAJFAZ020000002">
    <property type="protein sequence ID" value="KAI5347014.1"/>
    <property type="molecule type" value="Genomic_DNA"/>
</dbReference>
<feature type="compositionally biased region" description="Polar residues" evidence="1">
    <location>
        <begin position="10"/>
        <end position="33"/>
    </location>
</feature>
<name>A0AAD4WQP1_PRUDU</name>
<feature type="region of interest" description="Disordered" evidence="1">
    <location>
        <begin position="79"/>
        <end position="129"/>
    </location>
</feature>
<sequence length="129" mass="14218">MNPSCGRARTSLTSMESHPSVSEGTQSPLSSPRSLEVLDVKLREGEPVYWVVVSSVKTGKFSSNSREPISCGEIGFLPMFSEPSSDTQIGSEGEEEEEDKRNIRGGQKWSPRGYLRKMSRPIESAAHKD</sequence>
<reference evidence="2 3" key="1">
    <citation type="journal article" date="2022" name="G3 (Bethesda)">
        <title>Whole-genome sequence and methylome profiling of the almond [Prunus dulcis (Mill.) D.A. Webb] cultivar 'Nonpareil'.</title>
        <authorList>
            <person name="D'Amico-Willman K.M."/>
            <person name="Ouma W.Z."/>
            <person name="Meulia T."/>
            <person name="Sideli G.M."/>
            <person name="Gradziel T.M."/>
            <person name="Fresnedo-Ramirez J."/>
        </authorList>
    </citation>
    <scope>NUCLEOTIDE SEQUENCE [LARGE SCALE GENOMIC DNA]</scope>
    <source>
        <strain evidence="2">Clone GOH B32 T37-40</strain>
    </source>
</reference>
<protein>
    <submittedName>
        <fullName evidence="2">Uncharacterized protein</fullName>
    </submittedName>
</protein>
<gene>
    <name evidence="2" type="ORF">L3X38_014893</name>
</gene>
<keyword evidence="3" id="KW-1185">Reference proteome</keyword>
<dbReference type="Proteomes" id="UP001054821">
    <property type="component" value="Chromosome 2"/>
</dbReference>
<evidence type="ECO:0000313" key="2">
    <source>
        <dbReference type="EMBL" id="KAI5347014.1"/>
    </source>
</evidence>
<feature type="region of interest" description="Disordered" evidence="1">
    <location>
        <begin position="1"/>
        <end position="33"/>
    </location>
</feature>
<evidence type="ECO:0000313" key="3">
    <source>
        <dbReference type="Proteomes" id="UP001054821"/>
    </source>
</evidence>
<dbReference type="AlphaFoldDB" id="A0AAD4WQP1"/>
<organism evidence="2 3">
    <name type="scientific">Prunus dulcis</name>
    <name type="common">Almond</name>
    <name type="synonym">Amygdalus dulcis</name>
    <dbReference type="NCBI Taxonomy" id="3755"/>
    <lineage>
        <taxon>Eukaryota</taxon>
        <taxon>Viridiplantae</taxon>
        <taxon>Streptophyta</taxon>
        <taxon>Embryophyta</taxon>
        <taxon>Tracheophyta</taxon>
        <taxon>Spermatophyta</taxon>
        <taxon>Magnoliopsida</taxon>
        <taxon>eudicotyledons</taxon>
        <taxon>Gunneridae</taxon>
        <taxon>Pentapetalae</taxon>
        <taxon>rosids</taxon>
        <taxon>fabids</taxon>
        <taxon>Rosales</taxon>
        <taxon>Rosaceae</taxon>
        <taxon>Amygdaloideae</taxon>
        <taxon>Amygdaleae</taxon>
        <taxon>Prunus</taxon>
    </lineage>
</organism>
<evidence type="ECO:0000256" key="1">
    <source>
        <dbReference type="SAM" id="MobiDB-lite"/>
    </source>
</evidence>
<proteinExistence type="predicted"/>
<accession>A0AAD4WQP1</accession>
<comment type="caution">
    <text evidence="2">The sequence shown here is derived from an EMBL/GenBank/DDBJ whole genome shotgun (WGS) entry which is preliminary data.</text>
</comment>